<evidence type="ECO:0000313" key="3">
    <source>
        <dbReference type="Proteomes" id="UP000030645"/>
    </source>
</evidence>
<evidence type="ECO:0000256" key="1">
    <source>
        <dbReference type="SAM" id="MobiDB-lite"/>
    </source>
</evidence>
<name>W9RQN7_9ROSA</name>
<dbReference type="EMBL" id="KE345428">
    <property type="protein sequence ID" value="EXC04057.1"/>
    <property type="molecule type" value="Genomic_DNA"/>
</dbReference>
<sequence length="118" mass="12729">MSTRGGRTTGRGHDRGRGPDRGRGAARAGNLVDANLVAMIPELRELQDQQKEIHELRANGHGGVAQGENILDAPQQPQQQEEVATAAAASPVAEAAAMLVYQEPLLGRWRRVKLADFK</sequence>
<dbReference type="AlphaFoldDB" id="W9RQN7"/>
<protein>
    <submittedName>
        <fullName evidence="2">Uncharacterized protein</fullName>
    </submittedName>
</protein>
<reference evidence="3" key="1">
    <citation type="submission" date="2013-01" db="EMBL/GenBank/DDBJ databases">
        <title>Draft Genome Sequence of a Mulberry Tree, Morus notabilis C.K. Schneid.</title>
        <authorList>
            <person name="He N."/>
            <person name="Zhao S."/>
        </authorList>
    </citation>
    <scope>NUCLEOTIDE SEQUENCE</scope>
</reference>
<gene>
    <name evidence="2" type="ORF">L484_011037</name>
</gene>
<accession>W9RQN7</accession>
<feature type="region of interest" description="Disordered" evidence="1">
    <location>
        <begin position="1"/>
        <end position="28"/>
    </location>
</feature>
<proteinExistence type="predicted"/>
<evidence type="ECO:0000313" key="2">
    <source>
        <dbReference type="EMBL" id="EXC04057.1"/>
    </source>
</evidence>
<dbReference type="Proteomes" id="UP000030645">
    <property type="component" value="Unassembled WGS sequence"/>
</dbReference>
<organism evidence="2 3">
    <name type="scientific">Morus notabilis</name>
    <dbReference type="NCBI Taxonomy" id="981085"/>
    <lineage>
        <taxon>Eukaryota</taxon>
        <taxon>Viridiplantae</taxon>
        <taxon>Streptophyta</taxon>
        <taxon>Embryophyta</taxon>
        <taxon>Tracheophyta</taxon>
        <taxon>Spermatophyta</taxon>
        <taxon>Magnoliopsida</taxon>
        <taxon>eudicotyledons</taxon>
        <taxon>Gunneridae</taxon>
        <taxon>Pentapetalae</taxon>
        <taxon>rosids</taxon>
        <taxon>fabids</taxon>
        <taxon>Rosales</taxon>
        <taxon>Moraceae</taxon>
        <taxon>Moreae</taxon>
        <taxon>Morus</taxon>
    </lineage>
</organism>
<keyword evidence="3" id="KW-1185">Reference proteome</keyword>
<feature type="compositionally biased region" description="Basic and acidic residues" evidence="1">
    <location>
        <begin position="11"/>
        <end position="23"/>
    </location>
</feature>